<protein>
    <submittedName>
        <fullName evidence="1">Uncharacterized protein</fullName>
    </submittedName>
</protein>
<dbReference type="EMBL" id="JABWDY010032867">
    <property type="protein sequence ID" value="KAF5183860.1"/>
    <property type="molecule type" value="Genomic_DNA"/>
</dbReference>
<accession>A0A7J6VI41</accession>
<comment type="caution">
    <text evidence="1">The sequence shown here is derived from an EMBL/GenBank/DDBJ whole genome shotgun (WGS) entry which is preliminary data.</text>
</comment>
<evidence type="ECO:0000313" key="1">
    <source>
        <dbReference type="EMBL" id="KAF5183860.1"/>
    </source>
</evidence>
<evidence type="ECO:0000313" key="2">
    <source>
        <dbReference type="Proteomes" id="UP000554482"/>
    </source>
</evidence>
<dbReference type="Proteomes" id="UP000554482">
    <property type="component" value="Unassembled WGS sequence"/>
</dbReference>
<reference evidence="1 2" key="1">
    <citation type="submission" date="2020-06" db="EMBL/GenBank/DDBJ databases">
        <title>Transcriptomic and genomic resources for Thalictrum thalictroides and T. hernandezii: Facilitating candidate gene discovery in an emerging model plant lineage.</title>
        <authorList>
            <person name="Arias T."/>
            <person name="Riano-Pachon D.M."/>
            <person name="Di Stilio V.S."/>
        </authorList>
    </citation>
    <scope>NUCLEOTIDE SEQUENCE [LARGE SCALE GENOMIC DNA]</scope>
    <source>
        <strain evidence="2">cv. WT478/WT964</strain>
        <tissue evidence="1">Leaves</tissue>
    </source>
</reference>
<proteinExistence type="predicted"/>
<name>A0A7J6VI41_THATH</name>
<sequence length="262" mass="29412">MGYCSSSSTHNDFKITGLDFPCFDGCNVRGWIRQASRYFLFNPIASIKMVSFASMHFKGKVDMWFQSYYDQFDGIDWVSFTVAIKARFSEEVHENIVTDINHLQQQNSPFGGNQNVLKDHFSGEEVHGGLLEATEVAIAKGSIPSVRSQVSIKFSLESSSTSSLKKFLQYNSDTQSLDLVYMIATSYVTPKTIDMPGYSSSGHFTTKQLDKQLGCPLRASSKLWVIVFDRGKVLNMGACLFSERLGFFLFALECIIVIRDTV</sequence>
<keyword evidence="2" id="KW-1185">Reference proteome</keyword>
<organism evidence="1 2">
    <name type="scientific">Thalictrum thalictroides</name>
    <name type="common">Rue-anemone</name>
    <name type="synonym">Anemone thalictroides</name>
    <dbReference type="NCBI Taxonomy" id="46969"/>
    <lineage>
        <taxon>Eukaryota</taxon>
        <taxon>Viridiplantae</taxon>
        <taxon>Streptophyta</taxon>
        <taxon>Embryophyta</taxon>
        <taxon>Tracheophyta</taxon>
        <taxon>Spermatophyta</taxon>
        <taxon>Magnoliopsida</taxon>
        <taxon>Ranunculales</taxon>
        <taxon>Ranunculaceae</taxon>
        <taxon>Thalictroideae</taxon>
        <taxon>Thalictrum</taxon>
    </lineage>
</organism>
<gene>
    <name evidence="1" type="ORF">FRX31_026553</name>
</gene>
<dbReference type="OrthoDB" id="10641952at2759"/>
<dbReference type="AlphaFoldDB" id="A0A7J6VI41"/>